<dbReference type="InterPro" id="IPR036514">
    <property type="entry name" value="SGNH_hydro_sf"/>
</dbReference>
<dbReference type="SUPFAM" id="SSF52266">
    <property type="entry name" value="SGNH hydrolase"/>
    <property type="match status" value="1"/>
</dbReference>
<dbReference type="STRING" id="745411.B3C1_04805"/>
<protein>
    <submittedName>
        <fullName evidence="1">Peptidase C14, caspase catalytic subunit p20</fullName>
    </submittedName>
</protein>
<dbReference type="AlphaFoldDB" id="K2K0F5"/>
<dbReference type="OrthoDB" id="6194308at2"/>
<organism evidence="1 2">
    <name type="scientific">Gallaecimonas xiamenensis 3-C-1</name>
    <dbReference type="NCBI Taxonomy" id="745411"/>
    <lineage>
        <taxon>Bacteria</taxon>
        <taxon>Pseudomonadati</taxon>
        <taxon>Pseudomonadota</taxon>
        <taxon>Gammaproteobacteria</taxon>
        <taxon>Enterobacterales</taxon>
        <taxon>Gallaecimonadaceae</taxon>
        <taxon>Gallaecimonas</taxon>
    </lineage>
</organism>
<dbReference type="EMBL" id="AMRI01000005">
    <property type="protein sequence ID" value="EKE76199.1"/>
    <property type="molecule type" value="Genomic_DNA"/>
</dbReference>
<dbReference type="Gene3D" id="3.40.50.1110">
    <property type="entry name" value="SGNH hydrolase"/>
    <property type="match status" value="1"/>
</dbReference>
<proteinExistence type="predicted"/>
<reference evidence="1 2" key="1">
    <citation type="journal article" date="2012" name="J. Bacteriol.">
        <title>Genome Sequence of Gallaecimonas xiamenensis Type Strain 3-C-1.</title>
        <authorList>
            <person name="Lai Q."/>
            <person name="Wang L."/>
            <person name="Wang W."/>
            <person name="Shao Z."/>
        </authorList>
    </citation>
    <scope>NUCLEOTIDE SEQUENCE [LARGE SCALE GENOMIC DNA]</scope>
    <source>
        <strain evidence="1 2">3-C-1</strain>
    </source>
</reference>
<dbReference type="RefSeq" id="WP_008483290.1">
    <property type="nucleotide sequence ID" value="NZ_AMRI01000005.1"/>
</dbReference>
<evidence type="ECO:0000313" key="2">
    <source>
        <dbReference type="Proteomes" id="UP000006755"/>
    </source>
</evidence>
<accession>K2K0F5</accession>
<gene>
    <name evidence="1" type="ORF">B3C1_04805</name>
</gene>
<comment type="caution">
    <text evidence="1">The sequence shown here is derived from an EMBL/GenBank/DDBJ whole genome shotgun (WGS) entry which is preliminary data.</text>
</comment>
<name>K2K0F5_9GAMM</name>
<dbReference type="Proteomes" id="UP000006755">
    <property type="component" value="Unassembled WGS sequence"/>
</dbReference>
<keyword evidence="2" id="KW-1185">Reference proteome</keyword>
<dbReference type="eggNOG" id="COG4249">
    <property type="taxonomic scope" value="Bacteria"/>
</dbReference>
<dbReference type="GO" id="GO:0016788">
    <property type="term" value="F:hydrolase activity, acting on ester bonds"/>
    <property type="evidence" value="ECO:0007669"/>
    <property type="project" value="UniProtKB-ARBA"/>
</dbReference>
<sequence length="274" mass="31196">MYTRDPHQFRLAVWQNPDYPAVLVEGDSWADHPLVPNLSWNLHQYLGHKVNILNISQSGDLVFNMAHGKQFNTLKAYLASSHFDFDLLLLSGGGNDILVNDQPEFKLERILKPSQQPDPRFFIDEGAWKASLDRVELSYVRILDAAKDANPHLKIHGHCYDYIYPRDKGADIIVIPDALGPWVYPVMQHIQVTDQQLQRNIIKCLLDDFAAMLGSLKARYPQFDFSNTLGTLPNHPSWDLNLPNWDDEIHPNGKGFAKLVNERVGPDVKARLPA</sequence>
<evidence type="ECO:0000313" key="1">
    <source>
        <dbReference type="EMBL" id="EKE76199.1"/>
    </source>
</evidence>